<dbReference type="InterPro" id="IPR029226">
    <property type="entry name" value="Ecp2-like"/>
</dbReference>
<reference evidence="3 4" key="1">
    <citation type="submission" date="2023-01" db="EMBL/GenBank/DDBJ databases">
        <title>Analysis of 21 Apiospora genomes using comparative genomics revels a genus with tremendous synthesis potential of carbohydrate active enzymes and secondary metabolites.</title>
        <authorList>
            <person name="Sorensen T."/>
        </authorList>
    </citation>
    <scope>NUCLEOTIDE SEQUENCE [LARGE SCALE GENOMIC DNA]</scope>
    <source>
        <strain evidence="3 4">CBS 135458</strain>
    </source>
</reference>
<dbReference type="EMBL" id="JAQQWL010000006">
    <property type="protein sequence ID" value="KAK8068730.1"/>
    <property type="molecule type" value="Genomic_DNA"/>
</dbReference>
<organism evidence="3 4">
    <name type="scientific">Apiospora phragmitis</name>
    <dbReference type="NCBI Taxonomy" id="2905665"/>
    <lineage>
        <taxon>Eukaryota</taxon>
        <taxon>Fungi</taxon>
        <taxon>Dikarya</taxon>
        <taxon>Ascomycota</taxon>
        <taxon>Pezizomycotina</taxon>
        <taxon>Sordariomycetes</taxon>
        <taxon>Xylariomycetidae</taxon>
        <taxon>Amphisphaeriales</taxon>
        <taxon>Apiosporaceae</taxon>
        <taxon>Apiospora</taxon>
    </lineage>
</organism>
<dbReference type="RefSeq" id="XP_066716024.1">
    <property type="nucleotide sequence ID" value="XM_066856755.1"/>
</dbReference>
<feature type="region of interest" description="Disordered" evidence="1">
    <location>
        <begin position="1"/>
        <end position="22"/>
    </location>
</feature>
<sequence length="161" mass="17524">MRFQPTSAGVADSESTSSASLPVRWSQQDLMGEQICPKCNRKRMTNFCDGSKFLKGLHVVDGLPERDQPKGALSLSRRNADASKYNAVKASEPGNCFFALKTKDGDTTRGSAALAMGSGDVFEIIRDSIAKFGENGKVLAHGETFCRGNEADERWGDLWVD</sequence>
<dbReference type="Pfam" id="PF14856">
    <property type="entry name" value="Hce2"/>
    <property type="match status" value="1"/>
</dbReference>
<feature type="domain" description="Ecp2 effector protein-like" evidence="2">
    <location>
        <begin position="86"/>
        <end position="146"/>
    </location>
</feature>
<keyword evidence="4" id="KW-1185">Reference proteome</keyword>
<dbReference type="Proteomes" id="UP001480595">
    <property type="component" value="Unassembled WGS sequence"/>
</dbReference>
<protein>
    <recommendedName>
        <fullName evidence="2">Ecp2 effector protein-like domain-containing protein</fullName>
    </recommendedName>
</protein>
<gene>
    <name evidence="3" type="ORF">PG994_005346</name>
</gene>
<evidence type="ECO:0000313" key="4">
    <source>
        <dbReference type="Proteomes" id="UP001480595"/>
    </source>
</evidence>
<evidence type="ECO:0000256" key="1">
    <source>
        <dbReference type="SAM" id="MobiDB-lite"/>
    </source>
</evidence>
<evidence type="ECO:0000313" key="3">
    <source>
        <dbReference type="EMBL" id="KAK8068730.1"/>
    </source>
</evidence>
<evidence type="ECO:0000259" key="2">
    <source>
        <dbReference type="Pfam" id="PF14856"/>
    </source>
</evidence>
<accession>A0ABR1VC06</accession>
<dbReference type="GeneID" id="92089818"/>
<name>A0ABR1VC06_9PEZI</name>
<comment type="caution">
    <text evidence="3">The sequence shown here is derived from an EMBL/GenBank/DDBJ whole genome shotgun (WGS) entry which is preliminary data.</text>
</comment>
<proteinExistence type="predicted"/>